<evidence type="ECO:0000313" key="13">
    <source>
        <dbReference type="Proteomes" id="UP000078595"/>
    </source>
</evidence>
<gene>
    <name evidence="11" type="ORF">I303_02159</name>
    <name evidence="12" type="ORF">I303_101706</name>
</gene>
<evidence type="ECO:0000256" key="9">
    <source>
        <dbReference type="ARBA" id="ARBA00023224"/>
    </source>
</evidence>
<evidence type="ECO:0000256" key="10">
    <source>
        <dbReference type="SAM" id="Phobius"/>
    </source>
</evidence>
<feature type="transmembrane region" description="Helical" evidence="10">
    <location>
        <begin position="108"/>
        <end position="130"/>
    </location>
</feature>
<feature type="transmembrane region" description="Helical" evidence="10">
    <location>
        <begin position="32"/>
        <end position="54"/>
    </location>
</feature>
<evidence type="ECO:0000256" key="8">
    <source>
        <dbReference type="ARBA" id="ARBA00023170"/>
    </source>
</evidence>
<dbReference type="GO" id="GO:0004932">
    <property type="term" value="F:mating-type factor pheromone receptor activity"/>
    <property type="evidence" value="ECO:0007669"/>
    <property type="project" value="InterPro"/>
</dbReference>
<evidence type="ECO:0000256" key="3">
    <source>
        <dbReference type="ARBA" id="ARBA00022507"/>
    </source>
</evidence>
<feature type="transmembrane region" description="Helical" evidence="10">
    <location>
        <begin position="202"/>
        <end position="226"/>
    </location>
</feature>
<evidence type="ECO:0008006" key="14">
    <source>
        <dbReference type="Google" id="ProtNLM"/>
    </source>
</evidence>
<evidence type="ECO:0000256" key="6">
    <source>
        <dbReference type="ARBA" id="ARBA00023040"/>
    </source>
</evidence>
<dbReference type="InterPro" id="IPR001499">
    <property type="entry name" value="GPCR_STE3"/>
</dbReference>
<reference evidence="12" key="3">
    <citation type="submission" date="2024-02" db="EMBL/GenBank/DDBJ databases">
        <title>Comparative genomics of Cryptococcus and Kwoniella reveals pathogenesis evolution and contrasting modes of karyotype evolution via chromosome fusion or intercentromeric recombination.</title>
        <authorList>
            <person name="Coelho M.A."/>
            <person name="David-Palma M."/>
            <person name="Shea T."/>
            <person name="Bowers K."/>
            <person name="McGinley-Smith S."/>
            <person name="Mohammad A.W."/>
            <person name="Gnirke A."/>
            <person name="Yurkov A.M."/>
            <person name="Nowrousian M."/>
            <person name="Sun S."/>
            <person name="Cuomo C.A."/>
            <person name="Heitman J."/>
        </authorList>
    </citation>
    <scope>NUCLEOTIDE SEQUENCE</scope>
    <source>
        <strain evidence="12">CBS 10117</strain>
    </source>
</reference>
<dbReference type="GO" id="GO:0000750">
    <property type="term" value="P:pheromone-dependent signal transduction involved in conjugation with cellular fusion"/>
    <property type="evidence" value="ECO:0007669"/>
    <property type="project" value="TreeGrafter"/>
</dbReference>
<feature type="transmembrane region" description="Helical" evidence="10">
    <location>
        <begin position="60"/>
        <end position="87"/>
    </location>
</feature>
<evidence type="ECO:0000256" key="1">
    <source>
        <dbReference type="ARBA" id="ARBA00004141"/>
    </source>
</evidence>
<feature type="transmembrane region" description="Helical" evidence="10">
    <location>
        <begin position="6"/>
        <end position="25"/>
    </location>
</feature>
<dbReference type="PANTHER" id="PTHR28097">
    <property type="entry name" value="PHEROMONE A FACTOR RECEPTOR"/>
    <property type="match status" value="1"/>
</dbReference>
<comment type="similarity">
    <text evidence="2">Belongs to the G-protein coupled receptor 4 family.</text>
</comment>
<protein>
    <recommendedName>
        <fullName evidence="14">Pheromone a factor receptor</fullName>
    </recommendedName>
</protein>
<dbReference type="Proteomes" id="UP000078595">
    <property type="component" value="Chromosome 2"/>
</dbReference>
<dbReference type="EMBL" id="KI894028">
    <property type="protein sequence ID" value="OBR87943.1"/>
    <property type="molecule type" value="Genomic_DNA"/>
</dbReference>
<dbReference type="KEGG" id="kdj:28965858"/>
<dbReference type="OrthoDB" id="2874149at2759"/>
<organism evidence="11">
    <name type="scientific">Kwoniella dejecticola CBS 10117</name>
    <dbReference type="NCBI Taxonomy" id="1296121"/>
    <lineage>
        <taxon>Eukaryota</taxon>
        <taxon>Fungi</taxon>
        <taxon>Dikarya</taxon>
        <taxon>Basidiomycota</taxon>
        <taxon>Agaricomycotina</taxon>
        <taxon>Tremellomycetes</taxon>
        <taxon>Tremellales</taxon>
        <taxon>Cryptococcaceae</taxon>
        <taxon>Kwoniella</taxon>
    </lineage>
</organism>
<dbReference type="PANTHER" id="PTHR28097:SF1">
    <property type="entry name" value="PHEROMONE A FACTOR RECEPTOR"/>
    <property type="match status" value="1"/>
</dbReference>
<dbReference type="GeneID" id="28965858"/>
<name>A0A1A6AD20_9TREE</name>
<feature type="transmembrane region" description="Helical" evidence="10">
    <location>
        <begin position="150"/>
        <end position="181"/>
    </location>
</feature>
<feature type="transmembrane region" description="Helical" evidence="10">
    <location>
        <begin position="271"/>
        <end position="288"/>
    </location>
</feature>
<comment type="subcellular location">
    <subcellularLocation>
        <location evidence="1">Membrane</location>
        <topology evidence="1">Multi-pass membrane protein</topology>
    </subcellularLocation>
</comment>
<keyword evidence="4 10" id="KW-0812">Transmembrane</keyword>
<keyword evidence="5 10" id="KW-1133">Transmembrane helix</keyword>
<reference evidence="12" key="2">
    <citation type="submission" date="2013-07" db="EMBL/GenBank/DDBJ databases">
        <authorList>
            <consortium name="The Broad Institute Genome Sequencing Platform"/>
            <person name="Cuomo C."/>
            <person name="Litvintseva A."/>
            <person name="Chen Y."/>
            <person name="Heitman J."/>
            <person name="Sun S."/>
            <person name="Springer D."/>
            <person name="Dromer F."/>
            <person name="Young S.K."/>
            <person name="Zeng Q."/>
            <person name="Gargeya S."/>
            <person name="Fitzgerald M."/>
            <person name="Abouelleil A."/>
            <person name="Alvarado L."/>
            <person name="Berlin A.M."/>
            <person name="Chapman S.B."/>
            <person name="Dewar J."/>
            <person name="Goldberg J."/>
            <person name="Griggs A."/>
            <person name="Gujja S."/>
            <person name="Hansen M."/>
            <person name="Howarth C."/>
            <person name="Imamovic A."/>
            <person name="Larimer J."/>
            <person name="McCowan C."/>
            <person name="Murphy C."/>
            <person name="Pearson M."/>
            <person name="Priest M."/>
            <person name="Roberts A."/>
            <person name="Saif S."/>
            <person name="Shea T."/>
            <person name="Sykes S."/>
            <person name="Wortman J."/>
            <person name="Nusbaum C."/>
            <person name="Birren B."/>
        </authorList>
    </citation>
    <scope>NUCLEOTIDE SEQUENCE</scope>
    <source>
        <strain evidence="12">CBS 10117</strain>
    </source>
</reference>
<dbReference type="CDD" id="cd14966">
    <property type="entry name" value="7tmD_STE3"/>
    <property type="match status" value="1"/>
</dbReference>
<evidence type="ECO:0000313" key="12">
    <source>
        <dbReference type="EMBL" id="WWC59158.1"/>
    </source>
</evidence>
<keyword evidence="13" id="KW-1185">Reference proteome</keyword>
<keyword evidence="8" id="KW-0675">Receptor</keyword>
<evidence type="ECO:0000256" key="5">
    <source>
        <dbReference type="ARBA" id="ARBA00022989"/>
    </source>
</evidence>
<keyword evidence="7 10" id="KW-0472">Membrane</keyword>
<sequence length="377" mass="41748">MHDASLTLFAGLSIILALLPLPVQWRARNSGTLLLITWLLIGNITTFVNGIVWWDSLKNVAPIWCDICAKLSIGLPLGITASSLCITRRLVMIASSTTVTFSQKQKQIALMVDLFLGIVFPIIIMIAHYAVQPHRFDIFEGYGCQATTWISIQSIVAVTLWPVVTSLIAAVYGAMAIKLFLSRRLQFQTLLRSSKSGLDSRDYVRLMALASVDILIALPLCTFSLAKAIANPMPYESWAAVHYNFSRVIQYPASQAFVYERVVLGTVLPRWFSPLLSIIFFLFFGVSIEAMGEYSRWVSCITSRLPKPLRKQDQQLPSFVPKLGSTIARPPGGEWKGASTVEESIVEETRSSDTEGLVDMTSTQGVAVAVRVERQVV</sequence>
<dbReference type="GO" id="GO:0005886">
    <property type="term" value="C:plasma membrane"/>
    <property type="evidence" value="ECO:0007669"/>
    <property type="project" value="TreeGrafter"/>
</dbReference>
<dbReference type="EMBL" id="CP144531">
    <property type="protein sequence ID" value="WWC59158.1"/>
    <property type="molecule type" value="Genomic_DNA"/>
</dbReference>
<dbReference type="Pfam" id="PF02076">
    <property type="entry name" value="STE3"/>
    <property type="match status" value="1"/>
</dbReference>
<dbReference type="PRINTS" id="PR00899">
    <property type="entry name" value="GPCRSTE3"/>
</dbReference>
<reference evidence="11" key="1">
    <citation type="submission" date="2013-07" db="EMBL/GenBank/DDBJ databases">
        <title>The Genome Sequence of Cryptococcus dejecticola CBS10117.</title>
        <authorList>
            <consortium name="The Broad Institute Genome Sequencing Platform"/>
            <person name="Cuomo C."/>
            <person name="Litvintseva A."/>
            <person name="Chen Y."/>
            <person name="Heitman J."/>
            <person name="Sun S."/>
            <person name="Springer D."/>
            <person name="Dromer F."/>
            <person name="Young S.K."/>
            <person name="Zeng Q."/>
            <person name="Gargeya S."/>
            <person name="Fitzgerald M."/>
            <person name="Abouelleil A."/>
            <person name="Alvarado L."/>
            <person name="Berlin A.M."/>
            <person name="Chapman S.B."/>
            <person name="Dewar J."/>
            <person name="Goldberg J."/>
            <person name="Griggs A."/>
            <person name="Gujja S."/>
            <person name="Hansen M."/>
            <person name="Howarth C."/>
            <person name="Imamovic A."/>
            <person name="Larimer J."/>
            <person name="McCowan C."/>
            <person name="Murphy C."/>
            <person name="Pearson M."/>
            <person name="Priest M."/>
            <person name="Roberts A."/>
            <person name="Saif S."/>
            <person name="Shea T."/>
            <person name="Sykes S."/>
            <person name="Wortman J."/>
            <person name="Nusbaum C."/>
            <person name="Birren B."/>
        </authorList>
    </citation>
    <scope>NUCLEOTIDE SEQUENCE [LARGE SCALE GENOMIC DNA]</scope>
    <source>
        <strain evidence="11">CBS 10117</strain>
    </source>
</reference>
<evidence type="ECO:0000313" key="11">
    <source>
        <dbReference type="EMBL" id="OBR87943.1"/>
    </source>
</evidence>
<keyword evidence="6" id="KW-0297">G-protein coupled receptor</keyword>
<keyword evidence="3" id="KW-0589">Pheromone response</keyword>
<evidence type="ECO:0000256" key="4">
    <source>
        <dbReference type="ARBA" id="ARBA00022692"/>
    </source>
</evidence>
<evidence type="ECO:0000256" key="2">
    <source>
        <dbReference type="ARBA" id="ARBA00011085"/>
    </source>
</evidence>
<dbReference type="AlphaFoldDB" id="A0A1A6AD20"/>
<evidence type="ECO:0000256" key="7">
    <source>
        <dbReference type="ARBA" id="ARBA00023136"/>
    </source>
</evidence>
<proteinExistence type="inferred from homology"/>
<keyword evidence="9" id="KW-0807">Transducer</keyword>
<dbReference type="VEuPathDB" id="FungiDB:I303_02159"/>
<dbReference type="RefSeq" id="XP_018265785.1">
    <property type="nucleotide sequence ID" value="XM_018405504.1"/>
</dbReference>
<accession>A0A1A6AD20</accession>